<reference evidence="1 2" key="1">
    <citation type="submission" date="2023-07" db="EMBL/GenBank/DDBJ databases">
        <title>Genomic Encyclopedia of Type Strains, Phase IV (KMG-IV): sequencing the most valuable type-strain genomes for metagenomic binning, comparative biology and taxonomic classification.</title>
        <authorList>
            <person name="Goeker M."/>
        </authorList>
    </citation>
    <scope>NUCLEOTIDE SEQUENCE [LARGE SCALE GENOMIC DNA]</scope>
    <source>
        <strain evidence="1 2">DSM 18695</strain>
    </source>
</reference>
<proteinExistence type="predicted"/>
<gene>
    <name evidence="1" type="ORF">QO010_002187</name>
</gene>
<accession>A0ABU0IQW5</accession>
<evidence type="ECO:0000313" key="2">
    <source>
        <dbReference type="Proteomes" id="UP001228905"/>
    </source>
</evidence>
<dbReference type="EMBL" id="JAUSVS010000003">
    <property type="protein sequence ID" value="MDQ0464406.1"/>
    <property type="molecule type" value="Genomic_DNA"/>
</dbReference>
<sequence length="74" mass="7299">MNLTIGRLVLDIPGLDADGARLLAERVGAGLAGLPINGARSLERLSVTLPPGAGVQAQAAAIVSAVRTQVGGGD</sequence>
<protein>
    <submittedName>
        <fullName evidence="1">Uncharacterized protein</fullName>
    </submittedName>
</protein>
<evidence type="ECO:0000313" key="1">
    <source>
        <dbReference type="EMBL" id="MDQ0464406.1"/>
    </source>
</evidence>
<dbReference type="Proteomes" id="UP001228905">
    <property type="component" value="Unassembled WGS sequence"/>
</dbReference>
<keyword evidence="2" id="KW-1185">Reference proteome</keyword>
<dbReference type="RefSeq" id="WP_307349062.1">
    <property type="nucleotide sequence ID" value="NZ_JAUSVS010000003.1"/>
</dbReference>
<organism evidence="1 2">
    <name type="scientific">Caulobacter ginsengisoli</name>
    <dbReference type="NCBI Taxonomy" id="400775"/>
    <lineage>
        <taxon>Bacteria</taxon>
        <taxon>Pseudomonadati</taxon>
        <taxon>Pseudomonadota</taxon>
        <taxon>Alphaproteobacteria</taxon>
        <taxon>Caulobacterales</taxon>
        <taxon>Caulobacteraceae</taxon>
        <taxon>Caulobacter</taxon>
    </lineage>
</organism>
<comment type="caution">
    <text evidence="1">The sequence shown here is derived from an EMBL/GenBank/DDBJ whole genome shotgun (WGS) entry which is preliminary data.</text>
</comment>
<name>A0ABU0IQW5_9CAUL</name>